<reference evidence="1" key="1">
    <citation type="submission" date="2023-04" db="EMBL/GenBank/DDBJ databases">
        <title>Draft Genome sequencing of Naganishia species isolated from polar environments using Oxford Nanopore Technology.</title>
        <authorList>
            <person name="Leo P."/>
            <person name="Venkateswaran K."/>
        </authorList>
    </citation>
    <scope>NUCLEOTIDE SEQUENCE</scope>
    <source>
        <strain evidence="1">MNA-CCFEE 5425</strain>
    </source>
</reference>
<evidence type="ECO:0000313" key="1">
    <source>
        <dbReference type="EMBL" id="KAJ9120616.1"/>
    </source>
</evidence>
<gene>
    <name evidence="1" type="ORF">QFC22_002545</name>
</gene>
<comment type="caution">
    <text evidence="1">The sequence shown here is derived from an EMBL/GenBank/DDBJ whole genome shotgun (WGS) entry which is preliminary data.</text>
</comment>
<dbReference type="EMBL" id="JASBWU010000006">
    <property type="protein sequence ID" value="KAJ9120616.1"/>
    <property type="molecule type" value="Genomic_DNA"/>
</dbReference>
<dbReference type="Proteomes" id="UP001243375">
    <property type="component" value="Unassembled WGS sequence"/>
</dbReference>
<evidence type="ECO:0000313" key="2">
    <source>
        <dbReference type="Proteomes" id="UP001243375"/>
    </source>
</evidence>
<sequence length="103" mass="11855">MVLLLFGSGLPTAEKPTAEKYFLMSHSPSSPASNRDSGAVWRNYKEYLNSTSILVPIPPKIYRPLPKAVKTWLLLDLPFYRFDERKDGDKAIEKEEQKRRQDA</sequence>
<proteinExistence type="predicted"/>
<name>A0ACC2XBA3_9TREE</name>
<protein>
    <submittedName>
        <fullName evidence="1">Uncharacterized protein</fullName>
    </submittedName>
</protein>
<keyword evidence="2" id="KW-1185">Reference proteome</keyword>
<organism evidence="1 2">
    <name type="scientific">Naganishia vaughanmartiniae</name>
    <dbReference type="NCBI Taxonomy" id="1424756"/>
    <lineage>
        <taxon>Eukaryota</taxon>
        <taxon>Fungi</taxon>
        <taxon>Dikarya</taxon>
        <taxon>Basidiomycota</taxon>
        <taxon>Agaricomycotina</taxon>
        <taxon>Tremellomycetes</taxon>
        <taxon>Filobasidiales</taxon>
        <taxon>Filobasidiaceae</taxon>
        <taxon>Naganishia</taxon>
    </lineage>
</organism>
<accession>A0ACC2XBA3</accession>